<dbReference type="STRING" id="63057.A0A2P5ERV7"/>
<reference evidence="2" key="1">
    <citation type="submission" date="2016-06" db="EMBL/GenBank/DDBJ databases">
        <title>Parallel loss of symbiosis genes in relatives of nitrogen-fixing non-legume Parasponia.</title>
        <authorList>
            <person name="Van Velzen R."/>
            <person name="Holmer R."/>
            <person name="Bu F."/>
            <person name="Rutten L."/>
            <person name="Van Zeijl A."/>
            <person name="Liu W."/>
            <person name="Santuari L."/>
            <person name="Cao Q."/>
            <person name="Sharma T."/>
            <person name="Shen D."/>
            <person name="Roswanjaya Y."/>
            <person name="Wardhani T."/>
            <person name="Kalhor M.S."/>
            <person name="Jansen J."/>
            <person name="Van den Hoogen J."/>
            <person name="Gungor B."/>
            <person name="Hartog M."/>
            <person name="Hontelez J."/>
            <person name="Verver J."/>
            <person name="Yang W.-C."/>
            <person name="Schijlen E."/>
            <person name="Repin R."/>
            <person name="Schilthuizen M."/>
            <person name="Schranz E."/>
            <person name="Heidstra R."/>
            <person name="Miyata K."/>
            <person name="Fedorova E."/>
            <person name="Kohlen W."/>
            <person name="Bisseling T."/>
            <person name="Smit S."/>
            <person name="Geurts R."/>
        </authorList>
    </citation>
    <scope>NUCLEOTIDE SEQUENCE [LARGE SCALE GENOMIC DNA]</scope>
    <source>
        <strain evidence="2">cv. RG33-2</strain>
    </source>
</reference>
<dbReference type="InParanoid" id="A0A2P5ERV7"/>
<dbReference type="Proteomes" id="UP000237000">
    <property type="component" value="Unassembled WGS sequence"/>
</dbReference>
<comment type="caution">
    <text evidence="1">The sequence shown here is derived from an EMBL/GenBank/DDBJ whole genome shotgun (WGS) entry which is preliminary data.</text>
</comment>
<accession>A0A2P5ERV7</accession>
<name>A0A2P5ERV7_TREOI</name>
<sequence>MFFLNLDITNSVVSADGLNDGASIRRCHELDLVSDFLKLARKSIPFTQAVGVGQVVFVNSFNFVLHIVEATICNRVNYNIYNTLIRSKLINAIRSLNRMLLINLITLAKCDLLDGSRPSITFEDLDLTNCLRCNLWDQVVSIEDIGLEQFSWIDDGGEFGFVSENTHDGLRFSEGIKGKLS</sequence>
<proteinExistence type="predicted"/>
<dbReference type="OrthoDB" id="10294533at2759"/>
<dbReference type="AlphaFoldDB" id="A0A2P5ERV7"/>
<keyword evidence="2" id="KW-1185">Reference proteome</keyword>
<gene>
    <name evidence="1" type="ORF">TorRG33x02_160440</name>
</gene>
<organism evidence="1 2">
    <name type="scientific">Trema orientale</name>
    <name type="common">Charcoal tree</name>
    <name type="synonym">Celtis orientalis</name>
    <dbReference type="NCBI Taxonomy" id="63057"/>
    <lineage>
        <taxon>Eukaryota</taxon>
        <taxon>Viridiplantae</taxon>
        <taxon>Streptophyta</taxon>
        <taxon>Embryophyta</taxon>
        <taxon>Tracheophyta</taxon>
        <taxon>Spermatophyta</taxon>
        <taxon>Magnoliopsida</taxon>
        <taxon>eudicotyledons</taxon>
        <taxon>Gunneridae</taxon>
        <taxon>Pentapetalae</taxon>
        <taxon>rosids</taxon>
        <taxon>fabids</taxon>
        <taxon>Rosales</taxon>
        <taxon>Cannabaceae</taxon>
        <taxon>Trema</taxon>
    </lineage>
</organism>
<evidence type="ECO:0000313" key="1">
    <source>
        <dbReference type="EMBL" id="PON88215.1"/>
    </source>
</evidence>
<evidence type="ECO:0000313" key="2">
    <source>
        <dbReference type="Proteomes" id="UP000237000"/>
    </source>
</evidence>
<dbReference type="EMBL" id="JXTC01000108">
    <property type="protein sequence ID" value="PON88215.1"/>
    <property type="molecule type" value="Genomic_DNA"/>
</dbReference>
<protein>
    <submittedName>
        <fullName evidence="1">Uncharacterized protein</fullName>
    </submittedName>
</protein>